<name>A0ABR4EUY8_9PEZI</name>
<evidence type="ECO:0000259" key="4">
    <source>
        <dbReference type="Pfam" id="PF00891"/>
    </source>
</evidence>
<organism evidence="5 6">
    <name type="scientific">Diaporthe vaccinii</name>
    <dbReference type="NCBI Taxonomy" id="105482"/>
    <lineage>
        <taxon>Eukaryota</taxon>
        <taxon>Fungi</taxon>
        <taxon>Dikarya</taxon>
        <taxon>Ascomycota</taxon>
        <taxon>Pezizomycotina</taxon>
        <taxon>Sordariomycetes</taxon>
        <taxon>Sordariomycetidae</taxon>
        <taxon>Diaporthales</taxon>
        <taxon>Diaporthaceae</taxon>
        <taxon>Diaporthe</taxon>
        <taxon>Diaporthe eres species complex</taxon>
    </lineage>
</organism>
<dbReference type="PANTHER" id="PTHR43712:SF8">
    <property type="entry name" value="O-METHYLTRANSFERASE AF390-400"/>
    <property type="match status" value="1"/>
</dbReference>
<dbReference type="EMBL" id="JBAWTH010000025">
    <property type="protein sequence ID" value="KAL2286260.1"/>
    <property type="molecule type" value="Genomic_DNA"/>
</dbReference>
<dbReference type="Pfam" id="PF00891">
    <property type="entry name" value="Methyltransf_2"/>
    <property type="match status" value="1"/>
</dbReference>
<keyword evidence="2" id="KW-0808">Transferase</keyword>
<protein>
    <recommendedName>
        <fullName evidence="4">O-methyltransferase C-terminal domain-containing protein</fullName>
    </recommendedName>
</protein>
<dbReference type="PROSITE" id="PS51683">
    <property type="entry name" value="SAM_OMT_II"/>
    <property type="match status" value="1"/>
</dbReference>
<dbReference type="InterPro" id="IPR036388">
    <property type="entry name" value="WH-like_DNA-bd_sf"/>
</dbReference>
<accession>A0ABR4EUY8</accession>
<keyword evidence="1" id="KW-0489">Methyltransferase</keyword>
<dbReference type="PANTHER" id="PTHR43712">
    <property type="entry name" value="PUTATIVE (AFU_ORTHOLOGUE AFUA_4G14580)-RELATED"/>
    <property type="match status" value="1"/>
</dbReference>
<comment type="caution">
    <text evidence="5">The sequence shown here is derived from an EMBL/GenBank/DDBJ whole genome shotgun (WGS) entry which is preliminary data.</text>
</comment>
<evidence type="ECO:0000313" key="6">
    <source>
        <dbReference type="Proteomes" id="UP001600888"/>
    </source>
</evidence>
<reference evidence="5 6" key="1">
    <citation type="submission" date="2024-03" db="EMBL/GenBank/DDBJ databases">
        <title>A high-quality draft genome sequence of Diaporthe vaccinii, a causative agent of upright dieback and viscid rot disease in cranberry plants.</title>
        <authorList>
            <person name="Sarrasin M."/>
            <person name="Lang B.F."/>
            <person name="Burger G."/>
        </authorList>
    </citation>
    <scope>NUCLEOTIDE SEQUENCE [LARGE SCALE GENOMIC DNA]</scope>
    <source>
        <strain evidence="5 6">IS7</strain>
    </source>
</reference>
<feature type="domain" description="O-methyltransferase C-terminal" evidence="4">
    <location>
        <begin position="224"/>
        <end position="383"/>
    </location>
</feature>
<gene>
    <name evidence="5" type="ORF">FJTKL_07054</name>
</gene>
<dbReference type="InterPro" id="IPR016461">
    <property type="entry name" value="COMT-like"/>
</dbReference>
<dbReference type="SUPFAM" id="SSF53335">
    <property type="entry name" value="S-adenosyl-L-methionine-dependent methyltransferases"/>
    <property type="match status" value="1"/>
</dbReference>
<evidence type="ECO:0000256" key="3">
    <source>
        <dbReference type="ARBA" id="ARBA00022691"/>
    </source>
</evidence>
<keyword evidence="3" id="KW-0949">S-adenosyl-L-methionine</keyword>
<proteinExistence type="predicted"/>
<evidence type="ECO:0000313" key="5">
    <source>
        <dbReference type="EMBL" id="KAL2286260.1"/>
    </source>
</evidence>
<dbReference type="Gene3D" id="3.40.50.150">
    <property type="entry name" value="Vaccinia Virus protein VP39"/>
    <property type="match status" value="1"/>
</dbReference>
<dbReference type="InterPro" id="IPR001077">
    <property type="entry name" value="COMT_C"/>
</dbReference>
<dbReference type="Proteomes" id="UP001600888">
    <property type="component" value="Unassembled WGS sequence"/>
</dbReference>
<dbReference type="Gene3D" id="1.10.10.10">
    <property type="entry name" value="Winged helix-like DNA-binding domain superfamily/Winged helix DNA-binding domain"/>
    <property type="match status" value="1"/>
</dbReference>
<evidence type="ECO:0000256" key="2">
    <source>
        <dbReference type="ARBA" id="ARBA00022679"/>
    </source>
</evidence>
<dbReference type="InterPro" id="IPR029063">
    <property type="entry name" value="SAM-dependent_MTases_sf"/>
</dbReference>
<sequence>MTTYLSETTKLLDNIRPESFQSDADRYEAKEAARRLLARLETPFERGWAITSEVSVLVPGLIVFHDLEIWSKWVELSKSRGPIPLSIDQIVGMCSAPAEPNLLRRFLRHFAALHVLEETAVDEWKPTSFSLALGDESTYITQLVRSGFSHCTPCGVNLPSFLKKNQYREPLDPKKFDNHVDTFGCVFFDYLQENHDAGSNFIGSMAAIGDHKMDWTEVYDTTGLVQGADLTGKAPLFVDIGGANGLDTARLLSKHPDLPEDAGLIVQDLPEVTNTHGARDKLDPRITRMEHDFFTPQPLARSRAYFFHAVFHDWPDEDCARIFENVKGAMRRGHSKLLIYEIVLPARGATSLMTSLDLQMMSVLSALERTEGRWKSLLEGCGLRIVGISRHPMAVESVIEAELP</sequence>
<keyword evidence="6" id="KW-1185">Reference proteome</keyword>
<evidence type="ECO:0000256" key="1">
    <source>
        <dbReference type="ARBA" id="ARBA00022603"/>
    </source>
</evidence>